<dbReference type="STRING" id="350058.Mvan_1454"/>
<accession>A1T537</accession>
<evidence type="ECO:0000313" key="3">
    <source>
        <dbReference type="Proteomes" id="UP000009159"/>
    </source>
</evidence>
<dbReference type="eggNOG" id="ENOG502ZTVA">
    <property type="taxonomic scope" value="Bacteria"/>
</dbReference>
<organism evidence="2 3">
    <name type="scientific">Mycolicibacterium vanbaalenii (strain DSM 7251 / JCM 13017 / BCRC 16820 / KCTC 9966 / NRRL B-24157 / PYR-1)</name>
    <name type="common">Mycobacterium vanbaalenii</name>
    <dbReference type="NCBI Taxonomy" id="350058"/>
    <lineage>
        <taxon>Bacteria</taxon>
        <taxon>Bacillati</taxon>
        <taxon>Actinomycetota</taxon>
        <taxon>Actinomycetes</taxon>
        <taxon>Mycobacteriales</taxon>
        <taxon>Mycobacteriaceae</taxon>
        <taxon>Mycolicibacterium</taxon>
    </lineage>
</organism>
<protein>
    <submittedName>
        <fullName evidence="2">Uncharacterized protein</fullName>
    </submittedName>
</protein>
<gene>
    <name evidence="2" type="ordered locus">Mvan_1454</name>
</gene>
<dbReference type="HOGENOM" id="CLU_1146234_0_0_11"/>
<dbReference type="EMBL" id="CP000511">
    <property type="protein sequence ID" value="ABM12287.1"/>
    <property type="molecule type" value="Genomic_DNA"/>
</dbReference>
<dbReference type="KEGG" id="mva:Mvan_1454"/>
<dbReference type="Proteomes" id="UP000009159">
    <property type="component" value="Chromosome"/>
</dbReference>
<sequence length="242" mass="26258">MGWLSEAIRAQGNDIGGAITNTPTRQRMIDLKAAYRQALDSIRGDASLSELGRQQLMARAWRNTKDELARLGQVDFDTQVARFNELERQVFGASTVSGADAVSFRDATDRADKLENADAALRALGNAELSGDAILAKAIVMRAWLAGWNPVVDQYAVNHPTVTDKLVELGTLRENLDSAASRLAGGIAGALARPTEIANLSLAEIQDYANADPSRTLEAVQLARTRGEATPQEETEARRQER</sequence>
<reference evidence="2" key="1">
    <citation type="submission" date="2006-12" db="EMBL/GenBank/DDBJ databases">
        <title>Complete sequence of Mycobacterium vanbaalenii PYR-1.</title>
        <authorList>
            <consortium name="US DOE Joint Genome Institute"/>
            <person name="Copeland A."/>
            <person name="Lucas S."/>
            <person name="Lapidus A."/>
            <person name="Barry K."/>
            <person name="Detter J.C."/>
            <person name="Glavina del Rio T."/>
            <person name="Hammon N."/>
            <person name="Israni S."/>
            <person name="Dalin E."/>
            <person name="Tice H."/>
            <person name="Pitluck S."/>
            <person name="Singan V."/>
            <person name="Schmutz J."/>
            <person name="Larimer F."/>
            <person name="Land M."/>
            <person name="Hauser L."/>
            <person name="Kyrpides N."/>
            <person name="Anderson I.J."/>
            <person name="Miller C."/>
            <person name="Richardson P."/>
        </authorList>
    </citation>
    <scope>NUCLEOTIDE SEQUENCE [LARGE SCALE GENOMIC DNA]</scope>
    <source>
        <strain evidence="2">PYR-1</strain>
    </source>
</reference>
<dbReference type="AlphaFoldDB" id="A1T537"/>
<evidence type="ECO:0000313" key="2">
    <source>
        <dbReference type="EMBL" id="ABM12287.1"/>
    </source>
</evidence>
<evidence type="ECO:0000256" key="1">
    <source>
        <dbReference type="SAM" id="MobiDB-lite"/>
    </source>
</evidence>
<feature type="region of interest" description="Disordered" evidence="1">
    <location>
        <begin position="223"/>
        <end position="242"/>
    </location>
</feature>
<name>A1T537_MYCVP</name>
<keyword evidence="3" id="KW-1185">Reference proteome</keyword>
<proteinExistence type="predicted"/>